<protein>
    <submittedName>
        <fullName evidence="2">Uncharacterized protein</fullName>
    </submittedName>
</protein>
<accession>A0A9Q3BAK5</accession>
<feature type="compositionally biased region" description="Acidic residues" evidence="1">
    <location>
        <begin position="15"/>
        <end position="30"/>
    </location>
</feature>
<proteinExistence type="predicted"/>
<comment type="caution">
    <text evidence="2">The sequence shown here is derived from an EMBL/GenBank/DDBJ whole genome shotgun (WGS) entry which is preliminary data.</text>
</comment>
<organism evidence="2 3">
    <name type="scientific">Austropuccinia psidii MF-1</name>
    <dbReference type="NCBI Taxonomy" id="1389203"/>
    <lineage>
        <taxon>Eukaryota</taxon>
        <taxon>Fungi</taxon>
        <taxon>Dikarya</taxon>
        <taxon>Basidiomycota</taxon>
        <taxon>Pucciniomycotina</taxon>
        <taxon>Pucciniomycetes</taxon>
        <taxon>Pucciniales</taxon>
        <taxon>Sphaerophragmiaceae</taxon>
        <taxon>Austropuccinia</taxon>
    </lineage>
</organism>
<feature type="compositionally biased region" description="Polar residues" evidence="1">
    <location>
        <begin position="31"/>
        <end position="43"/>
    </location>
</feature>
<keyword evidence="3" id="KW-1185">Reference proteome</keyword>
<evidence type="ECO:0000313" key="3">
    <source>
        <dbReference type="Proteomes" id="UP000765509"/>
    </source>
</evidence>
<name>A0A9Q3BAK5_9BASI</name>
<evidence type="ECO:0000313" key="2">
    <source>
        <dbReference type="EMBL" id="MBW0461623.1"/>
    </source>
</evidence>
<dbReference type="AlphaFoldDB" id="A0A9Q3BAK5"/>
<dbReference type="OrthoDB" id="3268646at2759"/>
<evidence type="ECO:0000256" key="1">
    <source>
        <dbReference type="SAM" id="MobiDB-lite"/>
    </source>
</evidence>
<dbReference type="EMBL" id="AVOT02000190">
    <property type="protein sequence ID" value="MBW0461623.1"/>
    <property type="molecule type" value="Genomic_DNA"/>
</dbReference>
<feature type="region of interest" description="Disordered" evidence="1">
    <location>
        <begin position="1"/>
        <end position="54"/>
    </location>
</feature>
<dbReference type="Proteomes" id="UP000765509">
    <property type="component" value="Unassembled WGS sequence"/>
</dbReference>
<sequence length="307" mass="35876">MNQQLTSDLPPLPEDTVEGQYAEESEDEDQTVQIQSPMKQMQDLSLKKEKRKGKEENNQLIHLELVQVSPHYQATEPRTQNIPRSIFVTTPNNPSPLQQKVPRQERPVVKIKAKYYNLNFNEEVEKFIKKVERIAHIEGATDKELAMEIEFLDNRPKEDGGIGILSQYKKFMGKFETIATYLLRDRYIPQDNMFHEDLFYCLSADIKGAINKEMIKDNVMLRTEDEGYLIPHFNILNKYIEQELEARILVTKIFSSNKGRNVTEDKEKKVQFKKEAFPGMNETFNKMKEITESLKEQKLETRNQAQG</sequence>
<reference evidence="2" key="1">
    <citation type="submission" date="2021-03" db="EMBL/GenBank/DDBJ databases">
        <title>Draft genome sequence of rust myrtle Austropuccinia psidii MF-1, a brazilian biotype.</title>
        <authorList>
            <person name="Quecine M.C."/>
            <person name="Pachon D.M.R."/>
            <person name="Bonatelli M.L."/>
            <person name="Correr F.H."/>
            <person name="Franceschini L.M."/>
            <person name="Leite T.F."/>
            <person name="Margarido G.R.A."/>
            <person name="Almeida C.A."/>
            <person name="Ferrarezi J.A."/>
            <person name="Labate C.A."/>
        </authorList>
    </citation>
    <scope>NUCLEOTIDE SEQUENCE</scope>
    <source>
        <strain evidence="2">MF-1</strain>
    </source>
</reference>
<gene>
    <name evidence="2" type="ORF">O181_001338</name>
</gene>